<evidence type="ECO:0000256" key="6">
    <source>
        <dbReference type="SAM" id="Phobius"/>
    </source>
</evidence>
<evidence type="ECO:0000256" key="1">
    <source>
        <dbReference type="ARBA" id="ARBA00004141"/>
    </source>
</evidence>
<dbReference type="InterPro" id="IPR036259">
    <property type="entry name" value="MFS_trans_sf"/>
</dbReference>
<feature type="transmembrane region" description="Helical" evidence="6">
    <location>
        <begin position="417"/>
        <end position="443"/>
    </location>
</feature>
<protein>
    <submittedName>
        <fullName evidence="8">MFS alpha-glucoside transporter</fullName>
    </submittedName>
</protein>
<feature type="transmembrane region" description="Helical" evidence="6">
    <location>
        <begin position="496"/>
        <end position="517"/>
    </location>
</feature>
<evidence type="ECO:0000259" key="7">
    <source>
        <dbReference type="PROSITE" id="PS50850"/>
    </source>
</evidence>
<keyword evidence="5 6" id="KW-0472">Membrane</keyword>
<dbReference type="Proteomes" id="UP000076552">
    <property type="component" value="Unassembled WGS sequence"/>
</dbReference>
<feature type="transmembrane region" description="Helical" evidence="6">
    <location>
        <begin position="361"/>
        <end position="382"/>
    </location>
</feature>
<gene>
    <name evidence="8" type="ORF">CT0861_12345</name>
</gene>
<evidence type="ECO:0000256" key="4">
    <source>
        <dbReference type="ARBA" id="ARBA00022989"/>
    </source>
</evidence>
<evidence type="ECO:0000256" key="2">
    <source>
        <dbReference type="ARBA" id="ARBA00010992"/>
    </source>
</evidence>
<feature type="transmembrane region" description="Helical" evidence="6">
    <location>
        <begin position="455"/>
        <end position="476"/>
    </location>
</feature>
<feature type="transmembrane region" description="Helical" evidence="6">
    <location>
        <begin position="206"/>
        <end position="227"/>
    </location>
</feature>
<dbReference type="AlphaFoldDB" id="A0A166XX33"/>
<evidence type="ECO:0000313" key="9">
    <source>
        <dbReference type="Proteomes" id="UP000076552"/>
    </source>
</evidence>
<proteinExistence type="inferred from homology"/>
<dbReference type="InterPro" id="IPR020846">
    <property type="entry name" value="MFS_dom"/>
</dbReference>
<feature type="transmembrane region" description="Helical" evidence="6">
    <location>
        <begin position="389"/>
        <end position="411"/>
    </location>
</feature>
<reference evidence="8 9" key="1">
    <citation type="submission" date="2015-06" db="EMBL/GenBank/DDBJ databases">
        <title>Survival trade-offs in plant roots during colonization by closely related pathogenic and mutualistic fungi.</title>
        <authorList>
            <person name="Hacquard S."/>
            <person name="Kracher B."/>
            <person name="Hiruma K."/>
            <person name="Weinman A."/>
            <person name="Muench P."/>
            <person name="Garrido Oter R."/>
            <person name="Ver Loren van Themaat E."/>
            <person name="Dallerey J.-F."/>
            <person name="Damm U."/>
            <person name="Henrissat B."/>
            <person name="Lespinet O."/>
            <person name="Thon M."/>
            <person name="Kemen E."/>
            <person name="McHardy A.C."/>
            <person name="Schulze-Lefert P."/>
            <person name="O'Connell R.J."/>
        </authorList>
    </citation>
    <scope>NUCLEOTIDE SEQUENCE [LARGE SCALE GENOMIC DNA]</scope>
    <source>
        <strain evidence="8 9">0861</strain>
    </source>
</reference>
<dbReference type="GO" id="GO:0016020">
    <property type="term" value="C:membrane"/>
    <property type="evidence" value="ECO:0007669"/>
    <property type="project" value="UniProtKB-SubCell"/>
</dbReference>
<feature type="domain" description="Major facilitator superfamily (MFS) profile" evidence="7">
    <location>
        <begin position="60"/>
        <end position="521"/>
    </location>
</feature>
<dbReference type="PROSITE" id="PS00217">
    <property type="entry name" value="SUGAR_TRANSPORT_2"/>
    <property type="match status" value="1"/>
</dbReference>
<evidence type="ECO:0000256" key="5">
    <source>
        <dbReference type="ARBA" id="ARBA00023136"/>
    </source>
</evidence>
<dbReference type="InterPro" id="IPR050360">
    <property type="entry name" value="MFS_Sugar_Transporters"/>
</dbReference>
<dbReference type="InterPro" id="IPR005828">
    <property type="entry name" value="MFS_sugar_transport-like"/>
</dbReference>
<keyword evidence="3 6" id="KW-0812">Transmembrane</keyword>
<comment type="subcellular location">
    <subcellularLocation>
        <location evidence="1">Membrane</location>
        <topology evidence="1">Multi-pass membrane protein</topology>
    </subcellularLocation>
</comment>
<comment type="similarity">
    <text evidence="2">Belongs to the major facilitator superfamily. Sugar transporter (TC 2.A.1.1) family.</text>
</comment>
<dbReference type="PANTHER" id="PTHR48022:SF15">
    <property type="entry name" value="ALPHA-GLUCOSIDE TRANSPORTER, PUTATIVE (AFU_ORTHOLOGUE AFUA_5G00500)-RELATED"/>
    <property type="match status" value="1"/>
</dbReference>
<dbReference type="PROSITE" id="PS50850">
    <property type="entry name" value="MFS"/>
    <property type="match status" value="1"/>
</dbReference>
<evidence type="ECO:0000313" key="8">
    <source>
        <dbReference type="EMBL" id="KZL77043.1"/>
    </source>
</evidence>
<name>A0A166XX33_9PEZI</name>
<accession>A0A166XX33</accession>
<feature type="transmembrane region" description="Helical" evidence="6">
    <location>
        <begin position="329"/>
        <end position="349"/>
    </location>
</feature>
<comment type="caution">
    <text evidence="8">The sequence shown here is derived from an EMBL/GenBank/DDBJ whole genome shotgun (WGS) entry which is preliminary data.</text>
</comment>
<dbReference type="GO" id="GO:0005351">
    <property type="term" value="F:carbohydrate:proton symporter activity"/>
    <property type="evidence" value="ECO:0007669"/>
    <property type="project" value="TreeGrafter"/>
</dbReference>
<dbReference type="Pfam" id="PF00083">
    <property type="entry name" value="Sugar_tr"/>
    <property type="match status" value="1"/>
</dbReference>
<organism evidence="8 9">
    <name type="scientific">Colletotrichum tofieldiae</name>
    <dbReference type="NCBI Taxonomy" id="708197"/>
    <lineage>
        <taxon>Eukaryota</taxon>
        <taxon>Fungi</taxon>
        <taxon>Dikarya</taxon>
        <taxon>Ascomycota</taxon>
        <taxon>Pezizomycotina</taxon>
        <taxon>Sordariomycetes</taxon>
        <taxon>Hypocreomycetidae</taxon>
        <taxon>Glomerellales</taxon>
        <taxon>Glomerellaceae</taxon>
        <taxon>Colletotrichum</taxon>
        <taxon>Colletotrichum spaethianum species complex</taxon>
    </lineage>
</organism>
<dbReference type="SUPFAM" id="SSF103473">
    <property type="entry name" value="MFS general substrate transporter"/>
    <property type="match status" value="1"/>
</dbReference>
<keyword evidence="4 6" id="KW-1133">Transmembrane helix</keyword>
<feature type="transmembrane region" description="Helical" evidence="6">
    <location>
        <begin position="149"/>
        <end position="168"/>
    </location>
</feature>
<dbReference type="PANTHER" id="PTHR48022">
    <property type="entry name" value="PLASTIDIC GLUCOSE TRANSPORTER 4"/>
    <property type="match status" value="1"/>
</dbReference>
<dbReference type="EMBL" id="LFIV01000010">
    <property type="protein sequence ID" value="KZL77043.1"/>
    <property type="molecule type" value="Genomic_DNA"/>
</dbReference>
<sequence>MTTEDKPDIDLEHADNAFEGCDVNPKHASLDAAAKGQGISGYETLTLWETMKAFKLCSATCFAVAFSAATDGYQIGPSGMTNTPSINGNIIANPGFVKQFATETTASGKPNLAAPILSGWSSIMSVGQIIGMTTVPFLSDRFGRKGAMFWYWLVLSVSIVCECVARTWPVWLVAKLLAGIGVGCLQSTVPTYIAEVAPTRIRGGLLLAYNFWFALGQFFAPVALQVMSKYAPEDWLTPIYTQWSQIGLMIIIYILVPESPAWCVTRGKLDAARKSLRRLYRDVEGYDLEQQLQLLVIAVDHELEVARTQKNVQWYAIFKGVDGRRTITALWTLMTQQFVGLTLFSTFASYFFKQAGIQDPFQATCITSGINIASGLIFILLADKVGRRWISCSGTTLSWLACVAIGVLGVAPRRGPTFVLLVLFACLWNIGMTANGATGWGFIGEISSQRLRPYTAGFGAASTACAGVVMNVLTPYSQDQNSHFLVVDGNRWNWELRTAFFYVGVGLPFVIAMWFLIPETKGRSAAELDELFERGVKPWRFHKTQTATQRLINANQDQENSEKRDV</sequence>
<dbReference type="Gene3D" id="1.20.1250.20">
    <property type="entry name" value="MFS general substrate transporter like domains"/>
    <property type="match status" value="1"/>
</dbReference>
<evidence type="ECO:0000256" key="3">
    <source>
        <dbReference type="ARBA" id="ARBA00022692"/>
    </source>
</evidence>
<feature type="transmembrane region" description="Helical" evidence="6">
    <location>
        <begin position="239"/>
        <end position="256"/>
    </location>
</feature>
<keyword evidence="9" id="KW-1185">Reference proteome</keyword>
<feature type="transmembrane region" description="Helical" evidence="6">
    <location>
        <begin position="174"/>
        <end position="194"/>
    </location>
</feature>
<dbReference type="InterPro" id="IPR005829">
    <property type="entry name" value="Sugar_transporter_CS"/>
</dbReference>